<organism evidence="1 2">
    <name type="scientific">Cedecea neteri</name>
    <dbReference type="NCBI Taxonomy" id="158822"/>
    <lineage>
        <taxon>Bacteria</taxon>
        <taxon>Pseudomonadati</taxon>
        <taxon>Pseudomonadota</taxon>
        <taxon>Gammaproteobacteria</taxon>
        <taxon>Enterobacterales</taxon>
        <taxon>Enterobacteriaceae</taxon>
        <taxon>Cedecea</taxon>
    </lineage>
</organism>
<reference evidence="1 2" key="1">
    <citation type="submission" date="2014-09" db="EMBL/GenBank/DDBJ databases">
        <title>Cedecea neteri SSMD04 Genome Sequencing.</title>
        <authorList>
            <person name="Tan J.-Y."/>
        </authorList>
    </citation>
    <scope>NUCLEOTIDE SEQUENCE [LARGE SCALE GENOMIC DNA]</scope>
    <source>
        <strain evidence="1 2">SSMD04</strain>
    </source>
</reference>
<sequence>MSKNIFSYAEFYGFLQALPDLGIVPEATARNLKESSLRLFNVTSPLPETDIRDLDVNEVVGDYKMFSSVDVSRATIQSYKSRLLSAIQKFVEFQQLKYGVVMESIPQEESVKPKRRKRVDGKHENALEAIKTFALPIPIRDGLILRIENMPMDLSFDEAERIATIIKSFAIK</sequence>
<accession>A0A089PWW1</accession>
<evidence type="ECO:0000313" key="2">
    <source>
        <dbReference type="Proteomes" id="UP000029481"/>
    </source>
</evidence>
<keyword evidence="2" id="KW-1185">Reference proteome</keyword>
<dbReference type="Proteomes" id="UP000029481">
    <property type="component" value="Chromosome"/>
</dbReference>
<dbReference type="OrthoDB" id="8449754at2"/>
<dbReference type="KEGG" id="cnt:JT31_01745"/>
<evidence type="ECO:0000313" key="1">
    <source>
        <dbReference type="EMBL" id="AIR03391.1"/>
    </source>
</evidence>
<dbReference type="AlphaFoldDB" id="A0A089PWW1"/>
<protein>
    <recommendedName>
        <fullName evidence="3">Core-binding (CB) domain-containing protein</fullName>
    </recommendedName>
</protein>
<name>A0A089PWW1_9ENTR</name>
<dbReference type="RefSeq" id="WP_038472616.1">
    <property type="nucleotide sequence ID" value="NZ_CP009451.1"/>
</dbReference>
<proteinExistence type="predicted"/>
<dbReference type="EMBL" id="CP009451">
    <property type="protein sequence ID" value="AIR03391.1"/>
    <property type="molecule type" value="Genomic_DNA"/>
</dbReference>
<evidence type="ECO:0008006" key="3">
    <source>
        <dbReference type="Google" id="ProtNLM"/>
    </source>
</evidence>
<gene>
    <name evidence="1" type="ORF">JT31_01745</name>
</gene>